<protein>
    <submittedName>
        <fullName evidence="1">DUF2946 family protein</fullName>
    </submittedName>
</protein>
<proteinExistence type="predicted"/>
<reference evidence="1 2" key="1">
    <citation type="submission" date="2020-08" db="EMBL/GenBank/DDBJ databases">
        <title>Aquariorum lacteus gen. nov., sp. nov., a new member of the family Comamonadaceae, isolated from freshwater aquarium.</title>
        <authorList>
            <person name="Chun S.-J."/>
        </authorList>
    </citation>
    <scope>NUCLEOTIDE SEQUENCE [LARGE SCALE GENOMIC DNA]</scope>
    <source>
        <strain evidence="1 2">SJAQ100</strain>
    </source>
</reference>
<sequence length="125" mass="13074">MKHEASLKRWVAAGLAAVLLLVSCASLLGQWLRPADAAPWTQVCSALTPLAGLSGGPSQPEGVPSHAHCPWCHLGHSLAGFPPAPRLLVAALPRLALAPPRFLQAARTAPVWRSPQPRGPPALLV</sequence>
<dbReference type="InterPro" id="IPR021333">
    <property type="entry name" value="DUF2946"/>
</dbReference>
<evidence type="ECO:0000313" key="1">
    <source>
        <dbReference type="EMBL" id="MBB1162171.1"/>
    </source>
</evidence>
<dbReference type="PROSITE" id="PS51257">
    <property type="entry name" value="PROKAR_LIPOPROTEIN"/>
    <property type="match status" value="1"/>
</dbReference>
<name>A0A839HSM5_9BURK</name>
<gene>
    <name evidence="1" type="ORF">H4F90_09270</name>
</gene>
<dbReference type="Pfam" id="PF11162">
    <property type="entry name" value="DUF2946"/>
    <property type="match status" value="1"/>
</dbReference>
<organism evidence="1 2">
    <name type="scientific">Aquariibacter albus</name>
    <dbReference type="NCBI Taxonomy" id="2759899"/>
    <lineage>
        <taxon>Bacteria</taxon>
        <taxon>Pseudomonadati</taxon>
        <taxon>Pseudomonadota</taxon>
        <taxon>Betaproteobacteria</taxon>
        <taxon>Burkholderiales</taxon>
        <taxon>Sphaerotilaceae</taxon>
        <taxon>Aquariibacter</taxon>
    </lineage>
</organism>
<keyword evidence="2" id="KW-1185">Reference proteome</keyword>
<dbReference type="RefSeq" id="WP_182663810.1">
    <property type="nucleotide sequence ID" value="NZ_JACIVI010000002.1"/>
</dbReference>
<dbReference type="Proteomes" id="UP000586093">
    <property type="component" value="Unassembled WGS sequence"/>
</dbReference>
<comment type="caution">
    <text evidence="1">The sequence shown here is derived from an EMBL/GenBank/DDBJ whole genome shotgun (WGS) entry which is preliminary data.</text>
</comment>
<accession>A0A839HSM5</accession>
<dbReference type="EMBL" id="JACIVI010000002">
    <property type="protein sequence ID" value="MBB1162171.1"/>
    <property type="molecule type" value="Genomic_DNA"/>
</dbReference>
<evidence type="ECO:0000313" key="2">
    <source>
        <dbReference type="Proteomes" id="UP000586093"/>
    </source>
</evidence>
<dbReference type="AlphaFoldDB" id="A0A839HSM5"/>